<feature type="transmembrane region" description="Helical" evidence="1">
    <location>
        <begin position="96"/>
        <end position="115"/>
    </location>
</feature>
<gene>
    <name evidence="2" type="ORF">BACCAP_02309</name>
</gene>
<dbReference type="InterPro" id="IPR008875">
    <property type="entry name" value="TraX"/>
</dbReference>
<dbReference type="EMBL" id="AAXG02000014">
    <property type="protein sequence ID" value="EDM99809.1"/>
    <property type="molecule type" value="Genomic_DNA"/>
</dbReference>
<keyword evidence="1" id="KW-1133">Transmembrane helix</keyword>
<reference evidence="2 3" key="2">
    <citation type="submission" date="2007-06" db="EMBL/GenBank/DDBJ databases">
        <title>Draft genome sequence of Pseudoflavonifractor capillosus ATCC 29799.</title>
        <authorList>
            <person name="Sudarsanam P."/>
            <person name="Ley R."/>
            <person name="Guruge J."/>
            <person name="Turnbaugh P.J."/>
            <person name="Mahowald M."/>
            <person name="Liep D."/>
            <person name="Gordon J."/>
        </authorList>
    </citation>
    <scope>NUCLEOTIDE SEQUENCE [LARGE SCALE GENOMIC DNA]</scope>
    <source>
        <strain evidence="2 3">ATCC 29799</strain>
    </source>
</reference>
<keyword evidence="1" id="KW-0472">Membrane</keyword>
<reference evidence="2 3" key="1">
    <citation type="submission" date="2007-04" db="EMBL/GenBank/DDBJ databases">
        <authorList>
            <person name="Fulton L."/>
            <person name="Clifton S."/>
            <person name="Fulton B."/>
            <person name="Xu J."/>
            <person name="Minx P."/>
            <person name="Pepin K.H."/>
            <person name="Johnson M."/>
            <person name="Thiruvilangam P."/>
            <person name="Bhonagiri V."/>
            <person name="Nash W.E."/>
            <person name="Mardis E.R."/>
            <person name="Wilson R.K."/>
        </authorList>
    </citation>
    <scope>NUCLEOTIDE SEQUENCE [LARGE SCALE GENOMIC DNA]</scope>
    <source>
        <strain evidence="2 3">ATCC 29799</strain>
    </source>
</reference>
<dbReference type="AlphaFoldDB" id="A6NVR6"/>
<feature type="transmembrane region" description="Helical" evidence="1">
    <location>
        <begin position="37"/>
        <end position="59"/>
    </location>
</feature>
<dbReference type="OrthoDB" id="9781069at2"/>
<dbReference type="Pfam" id="PF05857">
    <property type="entry name" value="TraX"/>
    <property type="match status" value="1"/>
</dbReference>
<proteinExistence type="predicted"/>
<comment type="caution">
    <text evidence="2">The sequence shown here is derived from an EMBL/GenBank/DDBJ whole genome shotgun (WGS) entry which is preliminary data.</text>
</comment>
<feature type="transmembrane region" description="Helical" evidence="1">
    <location>
        <begin position="193"/>
        <end position="215"/>
    </location>
</feature>
<evidence type="ECO:0008006" key="4">
    <source>
        <dbReference type="Google" id="ProtNLM"/>
    </source>
</evidence>
<dbReference type="STRING" id="411467.BACCAP_02309"/>
<evidence type="ECO:0000313" key="2">
    <source>
        <dbReference type="EMBL" id="EDM99809.1"/>
    </source>
</evidence>
<feature type="transmembrane region" description="Helical" evidence="1">
    <location>
        <begin position="127"/>
        <end position="160"/>
    </location>
</feature>
<accession>A6NVR6</accession>
<protein>
    <recommendedName>
        <fullName evidence="4">Protein TraX</fullName>
    </recommendedName>
</protein>
<dbReference type="Proteomes" id="UP000003639">
    <property type="component" value="Unassembled WGS sequence"/>
</dbReference>
<organism evidence="2 3">
    <name type="scientific">Pseudoflavonifractor capillosus ATCC 29799</name>
    <dbReference type="NCBI Taxonomy" id="411467"/>
    <lineage>
        <taxon>Bacteria</taxon>
        <taxon>Bacillati</taxon>
        <taxon>Bacillota</taxon>
        <taxon>Clostridia</taxon>
        <taxon>Eubacteriales</taxon>
        <taxon>Oscillospiraceae</taxon>
        <taxon>Pseudoflavonifractor</taxon>
    </lineage>
</organism>
<sequence>MKPGKWNAFELKLFMALLMVLDHLDHIPGLLPPELSALFHAVTRCVGVWFAYLAVEGFLHTRSRLRYNLRLFGWAAVMALGNQLYNLLAAGKGLTLSNNIFFTLALGVLMLNLLAGAQPDAPLWQRALRIVGGCAVLFAGLICSEGGPVILPFILITYYFRGRPLVRNILYLGFSLLLFFSAFHLYPTLRETLLMLGFNSDFLFISVLPFIALYNGQRGPNTPFAKYFFYVFYPLHLWIIGIIALIAA</sequence>
<feature type="transmembrane region" description="Helical" evidence="1">
    <location>
        <begin position="166"/>
        <end position="186"/>
    </location>
</feature>
<name>A6NVR6_9FIRM</name>
<evidence type="ECO:0000256" key="1">
    <source>
        <dbReference type="SAM" id="Phobius"/>
    </source>
</evidence>
<dbReference type="eggNOG" id="ENOG502ZEW4">
    <property type="taxonomic scope" value="Bacteria"/>
</dbReference>
<feature type="transmembrane region" description="Helical" evidence="1">
    <location>
        <begin position="227"/>
        <end position="247"/>
    </location>
</feature>
<evidence type="ECO:0000313" key="3">
    <source>
        <dbReference type="Proteomes" id="UP000003639"/>
    </source>
</evidence>
<keyword evidence="1" id="KW-0812">Transmembrane</keyword>
<keyword evidence="3" id="KW-1185">Reference proteome</keyword>